<dbReference type="PROSITE" id="PS00751">
    <property type="entry name" value="TCP1_2"/>
    <property type="match status" value="1"/>
</dbReference>
<dbReference type="Gene3D" id="1.10.560.10">
    <property type="entry name" value="GroEL-like equatorial domain"/>
    <property type="match status" value="1"/>
</dbReference>
<keyword evidence="4" id="KW-0067">ATP-binding</keyword>
<dbReference type="InterPro" id="IPR017998">
    <property type="entry name" value="Chaperone_TCP-1"/>
</dbReference>
<dbReference type="Gene3D" id="3.30.260.10">
    <property type="entry name" value="TCP-1-like chaperonin intermediate domain"/>
    <property type="match status" value="1"/>
</dbReference>
<keyword evidence="7" id="KW-1185">Reference proteome</keyword>
<comment type="similarity">
    <text evidence="1">Belongs to the chaperonin (HSP60) family.</text>
</comment>
<keyword evidence="5" id="KW-0143">Chaperone</keyword>
<evidence type="ECO:0000313" key="7">
    <source>
        <dbReference type="Proteomes" id="UP001597120"/>
    </source>
</evidence>
<gene>
    <name evidence="6" type="ORF">ACFQ03_15435</name>
</gene>
<reference evidence="7" key="1">
    <citation type="journal article" date="2019" name="Int. J. Syst. Evol. Microbiol.">
        <title>The Global Catalogue of Microorganisms (GCM) 10K type strain sequencing project: providing services to taxonomists for standard genome sequencing and annotation.</title>
        <authorList>
            <consortium name="The Broad Institute Genomics Platform"/>
            <consortium name="The Broad Institute Genome Sequencing Center for Infectious Disease"/>
            <person name="Wu L."/>
            <person name="Ma J."/>
        </authorList>
    </citation>
    <scope>NUCLEOTIDE SEQUENCE [LARGE SCALE GENOMIC DNA]</scope>
    <source>
        <strain evidence="7">CCUG 57263</strain>
    </source>
</reference>
<dbReference type="SUPFAM" id="SSF52029">
    <property type="entry name" value="GroEL apical domain-like"/>
    <property type="match status" value="1"/>
</dbReference>
<evidence type="ECO:0000313" key="6">
    <source>
        <dbReference type="EMBL" id="MFD0870548.1"/>
    </source>
</evidence>
<keyword evidence="3" id="KW-0547">Nucleotide-binding</keyword>
<dbReference type="InterPro" id="IPR002194">
    <property type="entry name" value="Chaperonin_TCP-1_CS"/>
</dbReference>
<evidence type="ECO:0000256" key="1">
    <source>
        <dbReference type="ARBA" id="ARBA00006607"/>
    </source>
</evidence>
<dbReference type="Proteomes" id="UP001597120">
    <property type="component" value="Unassembled WGS sequence"/>
</dbReference>
<sequence length="514" mass="55382">MSQTKQGHSEGEERHSALLNNAGAVRAICSAVEGTLGPKGLDTMLVGGQGDVLITNDGATILEQMDVSHPAARLMVQVARSQQLLVGDGTTTATVLSGALVAEGIAEVLKGVPVAKVVAGIQEGVRLAIGYLRERTRQVSGTDDPILYRIAYVAGREREEIANLVIRAAQYAGTRRLCEETYRLADAVVPSAAEHSEVWPGILINRQPSMLPWLAELPEQRILVLQDALEPEQTEEEALKTESGFKEYMLRRNRFRSQLEQLAKLGIGVIAVDRGADPEAEQFCADRGIFLLTRVPRRELRLLCEFTGARPVRRAALEKSPEELEVFLGRAGKIGYDERLEKVKIAEGGGRPAVSILVGASTREVGGELSRIAMDAAAAVQAALRGGYVPGGGTIELAAAREIERYRETVHGMEAFGLSAVARALRKPLAQIVVNAGYNPLEKVELAKASQAETNSDAIGIDCDTGELIDCLEREIVDPALVKIHAIQAAGEVASAILRIHTVVKMKPGYTERD</sequence>
<dbReference type="PRINTS" id="PR00304">
    <property type="entry name" value="TCOMPLEXTCP1"/>
</dbReference>
<organism evidence="6 7">
    <name type="scientific">Paenibacillus residui</name>
    <dbReference type="NCBI Taxonomy" id="629724"/>
    <lineage>
        <taxon>Bacteria</taxon>
        <taxon>Bacillati</taxon>
        <taxon>Bacillota</taxon>
        <taxon>Bacilli</taxon>
        <taxon>Bacillales</taxon>
        <taxon>Paenibacillaceae</taxon>
        <taxon>Paenibacillus</taxon>
    </lineage>
</organism>
<evidence type="ECO:0000256" key="5">
    <source>
        <dbReference type="ARBA" id="ARBA00023186"/>
    </source>
</evidence>
<dbReference type="CDD" id="cd00309">
    <property type="entry name" value="chaperonin_type_I_II"/>
    <property type="match status" value="1"/>
</dbReference>
<dbReference type="Gene3D" id="3.50.7.10">
    <property type="entry name" value="GroEL"/>
    <property type="match status" value="1"/>
</dbReference>
<protein>
    <submittedName>
        <fullName evidence="6">TCP-1/cpn60 chaperonin family protein</fullName>
    </submittedName>
</protein>
<dbReference type="InterPro" id="IPR027409">
    <property type="entry name" value="GroEL-like_apical_dom_sf"/>
</dbReference>
<dbReference type="EMBL" id="JBHTIU010000050">
    <property type="protein sequence ID" value="MFD0870548.1"/>
    <property type="molecule type" value="Genomic_DNA"/>
</dbReference>
<dbReference type="Pfam" id="PF00118">
    <property type="entry name" value="Cpn60_TCP1"/>
    <property type="match status" value="1"/>
</dbReference>
<accession>A0ABW3DAM0</accession>
<evidence type="ECO:0000256" key="2">
    <source>
        <dbReference type="ARBA" id="ARBA00008020"/>
    </source>
</evidence>
<comment type="similarity">
    <text evidence="2">Belongs to the TCP-1 chaperonin family.</text>
</comment>
<evidence type="ECO:0000256" key="4">
    <source>
        <dbReference type="ARBA" id="ARBA00022840"/>
    </source>
</evidence>
<dbReference type="InterPro" id="IPR002423">
    <property type="entry name" value="Cpn60/GroEL/TCP-1"/>
</dbReference>
<dbReference type="RefSeq" id="WP_144934080.1">
    <property type="nucleotide sequence ID" value="NZ_JBHTIU010000050.1"/>
</dbReference>
<dbReference type="InterPro" id="IPR027413">
    <property type="entry name" value="GROEL-like_equatorial_sf"/>
</dbReference>
<dbReference type="InterPro" id="IPR027410">
    <property type="entry name" value="TCP-1-like_intermed_sf"/>
</dbReference>
<comment type="caution">
    <text evidence="6">The sequence shown here is derived from an EMBL/GenBank/DDBJ whole genome shotgun (WGS) entry which is preliminary data.</text>
</comment>
<evidence type="ECO:0000256" key="3">
    <source>
        <dbReference type="ARBA" id="ARBA00022741"/>
    </source>
</evidence>
<dbReference type="PANTHER" id="PTHR11353">
    <property type="entry name" value="CHAPERONIN"/>
    <property type="match status" value="1"/>
</dbReference>
<proteinExistence type="inferred from homology"/>
<name>A0ABW3DAM0_9BACL</name>
<dbReference type="SUPFAM" id="SSF48592">
    <property type="entry name" value="GroEL equatorial domain-like"/>
    <property type="match status" value="1"/>
</dbReference>